<evidence type="ECO:0000313" key="2">
    <source>
        <dbReference type="Proteomes" id="UP001434883"/>
    </source>
</evidence>
<comment type="caution">
    <text evidence="1">The sequence shown here is derived from an EMBL/GenBank/DDBJ whole genome shotgun (WGS) entry which is preliminary data.</text>
</comment>
<accession>A0ABV0S1Y7</accession>
<gene>
    <name evidence="1" type="primary">CPNE4_1</name>
    <name evidence="1" type="ORF">XENOCAPTIV_012445</name>
</gene>
<organism evidence="1 2">
    <name type="scientific">Xenoophorus captivus</name>
    <dbReference type="NCBI Taxonomy" id="1517983"/>
    <lineage>
        <taxon>Eukaryota</taxon>
        <taxon>Metazoa</taxon>
        <taxon>Chordata</taxon>
        <taxon>Craniata</taxon>
        <taxon>Vertebrata</taxon>
        <taxon>Euteleostomi</taxon>
        <taxon>Actinopterygii</taxon>
        <taxon>Neopterygii</taxon>
        <taxon>Teleostei</taxon>
        <taxon>Neoteleostei</taxon>
        <taxon>Acanthomorphata</taxon>
        <taxon>Ovalentaria</taxon>
        <taxon>Atherinomorphae</taxon>
        <taxon>Cyprinodontiformes</taxon>
        <taxon>Goodeidae</taxon>
        <taxon>Xenoophorus</taxon>
    </lineage>
</organism>
<proteinExistence type="predicted"/>
<feature type="non-terminal residue" evidence="1">
    <location>
        <position position="1"/>
    </location>
</feature>
<sequence length="65" mass="7198">CDCAFSMSNIYESAEATLGFISSPCLTKVELRVACRGISDRDALSKPDPCVVLKMQSHGQWFEVR</sequence>
<protein>
    <submittedName>
        <fullName evidence="1">Copine-4</fullName>
    </submittedName>
</protein>
<keyword evidence="2" id="KW-1185">Reference proteome</keyword>
<name>A0ABV0S1Y7_9TELE</name>
<dbReference type="EMBL" id="JAHRIN010067480">
    <property type="protein sequence ID" value="MEQ2214562.1"/>
    <property type="molecule type" value="Genomic_DNA"/>
</dbReference>
<evidence type="ECO:0000313" key="1">
    <source>
        <dbReference type="EMBL" id="MEQ2214562.1"/>
    </source>
</evidence>
<dbReference type="Proteomes" id="UP001434883">
    <property type="component" value="Unassembled WGS sequence"/>
</dbReference>
<reference evidence="1 2" key="1">
    <citation type="submission" date="2021-06" db="EMBL/GenBank/DDBJ databases">
        <authorList>
            <person name="Palmer J.M."/>
        </authorList>
    </citation>
    <scope>NUCLEOTIDE SEQUENCE [LARGE SCALE GENOMIC DNA]</scope>
    <source>
        <strain evidence="1 2">XC_2019</strain>
        <tissue evidence="1">Muscle</tissue>
    </source>
</reference>